<protein>
    <submittedName>
        <fullName evidence="1">Uncharacterized protein</fullName>
    </submittedName>
</protein>
<sequence length="907" mass="93085">MKKLIFYLMLFTCYFARGQTIPNPKTMGWSAYYNANDTTQKYIYPGGPIKPFRITSWTDFINALSQKVPITRQVNGKPLSVDVIINKNDVGLANVDNTSDANKPVSTAQQAADAVNAADITNEVSRATNKEATLVPYSGAVNNVVLNGRYLTTNAGLGSNALYLKGGSPQIKLVQDSTLSATVKVNGGLHVTGNITTDGSVTANGLNLGISSGLNSSILKTNSSGQVTPATAGTDYVTPGSMLSYVPYTGATTNINLGANSLTAGNISAQGNASSFGNTTDGFIITSPFSGYLGFVFKNNTGENAGYIFGSNFGMNYYAPTAQSHTFAINGAMILNIGSAGASVYGRILQPSTNASNGTSIAELYNTSSTGYGMYVSGGSAGKYAFRVSDYLGNGILTVDGGGLVTISTANGLSIPNGNISVGATGVFGSGATGLSIQPIVGGGGSAIYSTAVTASGSNYGLYFDATNSILNAVNNAYIRINGNTQISISSTGVSLPGNFLVSGQTTFPSIEGNSATVANNNTPYFAVGDGSYWGFRSGTDHSFNIDVYNSGNQTNAFKVAQSGQVQFPGGSALITGSLPYLYLTNTNTATENYYIQASTNSAGNAYGPFMYFYAPAGKQFYFNKAISTGDTFSAYGQISTNTGLSAYNSISASNGQGRFGGWYDGIGYQGPAAEVGLSGGTAYLIGFNRSSGNTGYLPVIVQGSTVSLAAGGGTLTMNNSGNGVFSGTATAQVFQTPKVGAAYFTAGDATSTAYTYQYAQNSGSLLQIGIDQSAGGALAIGSLPYSAVISQYQNRPLQIATNNTVRMTIDGAGVATINNGLVTNSINSKNLSSAATGTLAITGAQVVLNAGSGSLFVQDGSASFQGGDFYVGTSAQPGFGIVLFSPNGNRYRVTVTNSGTLAATSF</sequence>
<proteinExistence type="predicted"/>
<keyword evidence="2" id="KW-1185">Reference proteome</keyword>
<accession>A0A7T7FBH7</accession>
<gene>
    <name evidence="1" type="ORF">GO620_002415</name>
</gene>
<evidence type="ECO:0000313" key="2">
    <source>
        <dbReference type="Proteomes" id="UP000429232"/>
    </source>
</evidence>
<dbReference type="AlphaFoldDB" id="A0A7T7FBH7"/>
<dbReference type="EMBL" id="CP066775">
    <property type="protein sequence ID" value="QQL50328.1"/>
    <property type="molecule type" value="Genomic_DNA"/>
</dbReference>
<dbReference type="Proteomes" id="UP000429232">
    <property type="component" value="Chromosome"/>
</dbReference>
<dbReference type="RefSeq" id="WP_200230559.1">
    <property type="nucleotide sequence ID" value="NZ_CP066775.1"/>
</dbReference>
<reference evidence="1 2" key="1">
    <citation type="submission" date="2020-12" db="EMBL/GenBank/DDBJ databases">
        <title>HMF7856_wgs.fasta genome submission.</title>
        <authorList>
            <person name="Kang H."/>
            <person name="Kim H."/>
            <person name="Joh K."/>
        </authorList>
    </citation>
    <scope>NUCLEOTIDE SEQUENCE [LARGE SCALE GENOMIC DNA]</scope>
    <source>
        <strain evidence="1 2">HMF7856</strain>
    </source>
</reference>
<dbReference type="KEGG" id="mgik:GO620_002415"/>
<organism evidence="1 2">
    <name type="scientific">Mucilaginibacter ginkgonis</name>
    <dbReference type="NCBI Taxonomy" id="2682091"/>
    <lineage>
        <taxon>Bacteria</taxon>
        <taxon>Pseudomonadati</taxon>
        <taxon>Bacteroidota</taxon>
        <taxon>Sphingobacteriia</taxon>
        <taxon>Sphingobacteriales</taxon>
        <taxon>Sphingobacteriaceae</taxon>
        <taxon>Mucilaginibacter</taxon>
    </lineage>
</organism>
<evidence type="ECO:0000313" key="1">
    <source>
        <dbReference type="EMBL" id="QQL50328.1"/>
    </source>
</evidence>
<name>A0A7T7FBH7_9SPHI</name>